<protein>
    <recommendedName>
        <fullName evidence="4">NsdA</fullName>
    </recommendedName>
</protein>
<organism evidence="2 3">
    <name type="scientific">Streptomyces iakyrus</name>
    <dbReference type="NCBI Taxonomy" id="68219"/>
    <lineage>
        <taxon>Bacteria</taxon>
        <taxon>Bacillati</taxon>
        <taxon>Actinomycetota</taxon>
        <taxon>Actinomycetes</taxon>
        <taxon>Kitasatosporales</taxon>
        <taxon>Streptomycetaceae</taxon>
        <taxon>Streptomyces</taxon>
    </lineage>
</organism>
<sequence length="498" mass="55119">MSGNGGSGTNAAGATHADKRPNELLTSWFVRSGWSKGELARQVNRRARQLGANHISTDTSRVRRWLDGENPREPIPRILSELFSERFGVVVSVEDLGLRTARQSPSATGVDLPWTGPQTVALLSEFSRSDLMLARRGFLGSSLVLSAGPALIEPMQRWLVPSPPAPRSEPEPAGGSGRARGRLSRPELDLLESTTVMFRQWDAQCGGGLRRKAVVGQLHEVTDLLQEPQPESTTRRLFKVAAELAELAGWMSYDIGLQPTAQKYFVLALHAAKEAGDRPLGSYVLSSMSRQMIHLGRPDDALELIHLAQYGSRDCASPRTQSMLYAMEARAYANMGQPGKCKRAVRMAEDTFAEADEWDEPDPDWIRFFSEAELYGENSHSYRDLAYVAGRSPTYASLAEPLMDRAVQLFAEDDEHQRSYALNLIGMATVHLLRREPERSTVFATEAMQVAKKVRSERVNTRIRKTVDTAARDFGDLGEVVDLTERLAAELPETAEAV</sequence>
<gene>
    <name evidence="2" type="ORF">ACIP2Z_30335</name>
</gene>
<dbReference type="InterPro" id="IPR011990">
    <property type="entry name" value="TPR-like_helical_dom_sf"/>
</dbReference>
<dbReference type="EMBL" id="JBIVGG010000014">
    <property type="protein sequence ID" value="MFJ4083248.1"/>
    <property type="molecule type" value="Genomic_DNA"/>
</dbReference>
<dbReference type="Gene3D" id="1.25.40.10">
    <property type="entry name" value="Tetratricopeptide repeat domain"/>
    <property type="match status" value="1"/>
</dbReference>
<reference evidence="2 3" key="1">
    <citation type="submission" date="2024-10" db="EMBL/GenBank/DDBJ databases">
        <title>The Natural Products Discovery Center: Release of the First 8490 Sequenced Strains for Exploring Actinobacteria Biosynthetic Diversity.</title>
        <authorList>
            <person name="Kalkreuter E."/>
            <person name="Kautsar S.A."/>
            <person name="Yang D."/>
            <person name="Bader C.D."/>
            <person name="Teijaro C.N."/>
            <person name="Fluegel L."/>
            <person name="Davis C.M."/>
            <person name="Simpson J.R."/>
            <person name="Lauterbach L."/>
            <person name="Steele A.D."/>
            <person name="Gui C."/>
            <person name="Meng S."/>
            <person name="Li G."/>
            <person name="Viehrig K."/>
            <person name="Ye F."/>
            <person name="Su P."/>
            <person name="Kiefer A.F."/>
            <person name="Nichols A."/>
            <person name="Cepeda A.J."/>
            <person name="Yan W."/>
            <person name="Fan B."/>
            <person name="Jiang Y."/>
            <person name="Adhikari A."/>
            <person name="Zheng C.-J."/>
            <person name="Schuster L."/>
            <person name="Cowan T.M."/>
            <person name="Smanski M.J."/>
            <person name="Chevrette M.G."/>
            <person name="De Carvalho L.P.S."/>
            <person name="Shen B."/>
        </authorList>
    </citation>
    <scope>NUCLEOTIDE SEQUENCE [LARGE SCALE GENOMIC DNA]</scope>
    <source>
        <strain evidence="2 3">NPDC089932</strain>
    </source>
</reference>
<accession>A0ABW8FME0</accession>
<evidence type="ECO:0000313" key="3">
    <source>
        <dbReference type="Proteomes" id="UP001617511"/>
    </source>
</evidence>
<feature type="region of interest" description="Disordered" evidence="1">
    <location>
        <begin position="159"/>
        <end position="184"/>
    </location>
</feature>
<keyword evidence="3" id="KW-1185">Reference proteome</keyword>
<proteinExistence type="predicted"/>
<evidence type="ECO:0008006" key="4">
    <source>
        <dbReference type="Google" id="ProtNLM"/>
    </source>
</evidence>
<name>A0ABW8FME0_9ACTN</name>
<dbReference type="SUPFAM" id="SSF48452">
    <property type="entry name" value="TPR-like"/>
    <property type="match status" value="1"/>
</dbReference>
<evidence type="ECO:0000256" key="1">
    <source>
        <dbReference type="SAM" id="MobiDB-lite"/>
    </source>
</evidence>
<dbReference type="RefSeq" id="WP_388137361.1">
    <property type="nucleotide sequence ID" value="NZ_JBIADY010000009.1"/>
</dbReference>
<evidence type="ECO:0000313" key="2">
    <source>
        <dbReference type="EMBL" id="MFJ4083248.1"/>
    </source>
</evidence>
<comment type="caution">
    <text evidence="2">The sequence shown here is derived from an EMBL/GenBank/DDBJ whole genome shotgun (WGS) entry which is preliminary data.</text>
</comment>
<dbReference type="Proteomes" id="UP001617511">
    <property type="component" value="Unassembled WGS sequence"/>
</dbReference>